<dbReference type="SUPFAM" id="SSF56935">
    <property type="entry name" value="Porins"/>
    <property type="match status" value="1"/>
</dbReference>
<evidence type="ECO:0008006" key="3">
    <source>
        <dbReference type="Google" id="ProtNLM"/>
    </source>
</evidence>
<dbReference type="AlphaFoldDB" id="A0A3M0ABQ5"/>
<evidence type="ECO:0000313" key="2">
    <source>
        <dbReference type="Proteomes" id="UP000267187"/>
    </source>
</evidence>
<dbReference type="RefSeq" id="WP_121875409.1">
    <property type="nucleotide sequence ID" value="NZ_REFJ01000001.1"/>
</dbReference>
<protein>
    <recommendedName>
        <fullName evidence="3">Outer membrane protein with beta-barrel domain</fullName>
    </recommendedName>
</protein>
<reference evidence="1 2" key="1">
    <citation type="submission" date="2018-10" db="EMBL/GenBank/DDBJ databases">
        <title>Genomic Encyclopedia of Type Strains, Phase IV (KMG-IV): sequencing the most valuable type-strain genomes for metagenomic binning, comparative biology and taxonomic classification.</title>
        <authorList>
            <person name="Goeker M."/>
        </authorList>
    </citation>
    <scope>NUCLEOTIDE SEQUENCE [LARGE SCALE GENOMIC DNA]</scope>
    <source>
        <strain evidence="1 2">DSM 25080</strain>
    </source>
</reference>
<keyword evidence="2" id="KW-1185">Reference proteome</keyword>
<name>A0A3M0ABQ5_9GAMM</name>
<proteinExistence type="predicted"/>
<dbReference type="EMBL" id="REFJ01000001">
    <property type="protein sequence ID" value="RMA82056.1"/>
    <property type="molecule type" value="Genomic_DNA"/>
</dbReference>
<dbReference type="OrthoDB" id="5738254at2"/>
<organism evidence="1 2">
    <name type="scientific">Umboniibacter marinipuniceus</name>
    <dbReference type="NCBI Taxonomy" id="569599"/>
    <lineage>
        <taxon>Bacteria</taxon>
        <taxon>Pseudomonadati</taxon>
        <taxon>Pseudomonadota</taxon>
        <taxon>Gammaproteobacteria</taxon>
        <taxon>Cellvibrionales</taxon>
        <taxon>Cellvibrionaceae</taxon>
        <taxon>Umboniibacter</taxon>
    </lineage>
</organism>
<evidence type="ECO:0000313" key="1">
    <source>
        <dbReference type="EMBL" id="RMA82056.1"/>
    </source>
</evidence>
<sequence>MLRTLLGTIGLSLCLPALGNTFIHPMMERSNSLSFGAFYQAADVGIESSASLGRSVGLNLEKLGVDTSDTSAGFNYRRRLSQRFSVDISYSDYRSQGERVLDAQVDYEGTIYEVGALLRTEFNTQTIATRLTYDYYQTPTTALGIGFGVHAMELQATLSGEGRIDGDLVATPRVASDKLFAPLPNFVFTARHAFDDRLLLNLSAGWLSFNIDDYEGRVLLVEASLGYRLTESASVAVAYHLNDIDVSHYGDALASNYNMVQGGPLLMIKWAF</sequence>
<dbReference type="Proteomes" id="UP000267187">
    <property type="component" value="Unassembled WGS sequence"/>
</dbReference>
<gene>
    <name evidence="1" type="ORF">DFR27_0003</name>
</gene>
<comment type="caution">
    <text evidence="1">The sequence shown here is derived from an EMBL/GenBank/DDBJ whole genome shotgun (WGS) entry which is preliminary data.</text>
</comment>
<accession>A0A3M0ABQ5</accession>